<dbReference type="Proteomes" id="UP001057402">
    <property type="component" value="Chromosome 8"/>
</dbReference>
<accession>A0ACB9N8K4</accession>
<evidence type="ECO:0000313" key="2">
    <source>
        <dbReference type="Proteomes" id="UP001057402"/>
    </source>
</evidence>
<sequence>MDNSAFQSQGGISSISMSNADPQGSANNSGSHSEFVNYGLILWNQTRQLWIGNKKSENLVRKQPLEAKLNLNVTYESLLGSDKPFPHPIPLSEVVDFLVDTWEEEGLYD</sequence>
<gene>
    <name evidence="1" type="ORF">MLD38_029660</name>
</gene>
<organism evidence="1 2">
    <name type="scientific">Melastoma candidum</name>
    <dbReference type="NCBI Taxonomy" id="119954"/>
    <lineage>
        <taxon>Eukaryota</taxon>
        <taxon>Viridiplantae</taxon>
        <taxon>Streptophyta</taxon>
        <taxon>Embryophyta</taxon>
        <taxon>Tracheophyta</taxon>
        <taxon>Spermatophyta</taxon>
        <taxon>Magnoliopsida</taxon>
        <taxon>eudicotyledons</taxon>
        <taxon>Gunneridae</taxon>
        <taxon>Pentapetalae</taxon>
        <taxon>rosids</taxon>
        <taxon>malvids</taxon>
        <taxon>Myrtales</taxon>
        <taxon>Melastomataceae</taxon>
        <taxon>Melastomatoideae</taxon>
        <taxon>Melastomateae</taxon>
        <taxon>Melastoma</taxon>
    </lineage>
</organism>
<evidence type="ECO:0000313" key="1">
    <source>
        <dbReference type="EMBL" id="KAI4331471.1"/>
    </source>
</evidence>
<dbReference type="EMBL" id="CM042887">
    <property type="protein sequence ID" value="KAI4331471.1"/>
    <property type="molecule type" value="Genomic_DNA"/>
</dbReference>
<proteinExistence type="predicted"/>
<comment type="caution">
    <text evidence="1">The sequence shown here is derived from an EMBL/GenBank/DDBJ whole genome shotgun (WGS) entry which is preliminary data.</text>
</comment>
<keyword evidence="2" id="KW-1185">Reference proteome</keyword>
<name>A0ACB9N8K4_9MYRT</name>
<protein>
    <submittedName>
        <fullName evidence="1">Uncharacterized protein</fullName>
    </submittedName>
</protein>
<reference evidence="2" key="1">
    <citation type="journal article" date="2023" name="Front. Plant Sci.">
        <title>Chromosomal-level genome assembly of Melastoma candidum provides insights into trichome evolution.</title>
        <authorList>
            <person name="Zhong Y."/>
            <person name="Wu W."/>
            <person name="Sun C."/>
            <person name="Zou P."/>
            <person name="Liu Y."/>
            <person name="Dai S."/>
            <person name="Zhou R."/>
        </authorList>
    </citation>
    <scope>NUCLEOTIDE SEQUENCE [LARGE SCALE GENOMIC DNA]</scope>
</reference>